<evidence type="ECO:0000256" key="5">
    <source>
        <dbReference type="SAM" id="SignalP"/>
    </source>
</evidence>
<dbReference type="InterPro" id="IPR051607">
    <property type="entry name" value="Metallo-dep_hydrolases"/>
</dbReference>
<dbReference type="AlphaFoldDB" id="A0A6A6ZXL4"/>
<evidence type="ECO:0000256" key="1">
    <source>
        <dbReference type="ARBA" id="ARBA00001947"/>
    </source>
</evidence>
<evidence type="ECO:0000313" key="7">
    <source>
        <dbReference type="EMBL" id="KAF2825800.1"/>
    </source>
</evidence>
<keyword evidence="5" id="KW-0732">Signal</keyword>
<keyword evidence="3 7" id="KW-0378">Hydrolase</keyword>
<dbReference type="GO" id="GO:0046872">
    <property type="term" value="F:metal ion binding"/>
    <property type="evidence" value="ECO:0007669"/>
    <property type="project" value="UniProtKB-KW"/>
</dbReference>
<organism evidence="7 8">
    <name type="scientific">Ophiobolus disseminans</name>
    <dbReference type="NCBI Taxonomy" id="1469910"/>
    <lineage>
        <taxon>Eukaryota</taxon>
        <taxon>Fungi</taxon>
        <taxon>Dikarya</taxon>
        <taxon>Ascomycota</taxon>
        <taxon>Pezizomycotina</taxon>
        <taxon>Dothideomycetes</taxon>
        <taxon>Pleosporomycetidae</taxon>
        <taxon>Pleosporales</taxon>
        <taxon>Pleosporineae</taxon>
        <taxon>Phaeosphaeriaceae</taxon>
        <taxon>Ophiobolus</taxon>
    </lineage>
</organism>
<accession>A0A6A6ZXL4</accession>
<dbReference type="InterPro" id="IPR011059">
    <property type="entry name" value="Metal-dep_hydrolase_composite"/>
</dbReference>
<gene>
    <name evidence="7" type="ORF">CC86DRAFT_456180</name>
</gene>
<feature type="signal peptide" evidence="5">
    <location>
        <begin position="1"/>
        <end position="24"/>
    </location>
</feature>
<proteinExistence type="predicted"/>
<sequence length="504" mass="55450">MSLFNHISALCSLLLAFNSVAVQAATLFTGGTVVSWSNATNSLEIIRNGSVLVEGSTITAIYTGAPPNPLPSNLTVVNSTNDIISTGFIDTHRHSWQTAFKTLGSNTTLLEYFSRYGSGSPAQSVFTPEDVYLGQLLGYYEALNAGVTTIVDYAHSMWSTEHAYAAVRGMTESGVRGVFAYQLADYRNFTWNASVGTFRRLADDENAFNLRVDLGVAYDGYSRTGGDAEKRSSDVLNLARQHNVSLLTTHANGGVYGSPNSPEEIHRLGFLNQSQIPWIFAHASYISIQSQQLLRQTNHYISITPESEMHYGHDHPTSHLIQDQASLGVDTHFTFSTDILTQARIWLQHVRQTLYRDVVQRQKLPANNPMSVTQAFLLATRNGALALHRTDIGILAPAAKADLIIWNGRSPSMLGWSDPIAAIMLHASISDIKHVMVDGVFKKRDGRLVVEGYEELQDRFLESVKRIQRVWGDMSRPVLQGISAAGVGFDRTVEVDVVRGEGMG</sequence>
<evidence type="ECO:0000259" key="6">
    <source>
        <dbReference type="Pfam" id="PF01979"/>
    </source>
</evidence>
<protein>
    <submittedName>
        <fullName evidence="7">Metallo-dependent hydrolase</fullName>
    </submittedName>
</protein>
<dbReference type="SUPFAM" id="SSF51338">
    <property type="entry name" value="Composite domain of metallo-dependent hydrolases"/>
    <property type="match status" value="2"/>
</dbReference>
<comment type="cofactor">
    <cofactor evidence="1">
        <name>Zn(2+)</name>
        <dbReference type="ChEBI" id="CHEBI:29105"/>
    </cofactor>
</comment>
<dbReference type="Pfam" id="PF01979">
    <property type="entry name" value="Amidohydro_1"/>
    <property type="match status" value="1"/>
</dbReference>
<evidence type="ECO:0000256" key="2">
    <source>
        <dbReference type="ARBA" id="ARBA00022723"/>
    </source>
</evidence>
<dbReference type="Gene3D" id="3.20.20.140">
    <property type="entry name" value="Metal-dependent hydrolases"/>
    <property type="match status" value="1"/>
</dbReference>
<feature type="domain" description="Amidohydrolase-related" evidence="6">
    <location>
        <begin position="84"/>
        <end position="440"/>
    </location>
</feature>
<keyword evidence="4" id="KW-0862">Zinc</keyword>
<keyword evidence="8" id="KW-1185">Reference proteome</keyword>
<dbReference type="GO" id="GO:0019239">
    <property type="term" value="F:deaminase activity"/>
    <property type="evidence" value="ECO:0007669"/>
    <property type="project" value="TreeGrafter"/>
</dbReference>
<dbReference type="InterPro" id="IPR032466">
    <property type="entry name" value="Metal_Hydrolase"/>
</dbReference>
<dbReference type="EMBL" id="MU006227">
    <property type="protein sequence ID" value="KAF2825800.1"/>
    <property type="molecule type" value="Genomic_DNA"/>
</dbReference>
<dbReference type="SUPFAM" id="SSF51556">
    <property type="entry name" value="Metallo-dependent hydrolases"/>
    <property type="match status" value="1"/>
</dbReference>
<dbReference type="GO" id="GO:0005829">
    <property type="term" value="C:cytosol"/>
    <property type="evidence" value="ECO:0007669"/>
    <property type="project" value="TreeGrafter"/>
</dbReference>
<keyword evidence="2" id="KW-0479">Metal-binding</keyword>
<dbReference type="Proteomes" id="UP000799424">
    <property type="component" value="Unassembled WGS sequence"/>
</dbReference>
<dbReference type="InterPro" id="IPR006680">
    <property type="entry name" value="Amidohydro-rel"/>
</dbReference>
<feature type="chain" id="PRO_5025381284" evidence="5">
    <location>
        <begin position="25"/>
        <end position="504"/>
    </location>
</feature>
<dbReference type="OrthoDB" id="194468at2759"/>
<evidence type="ECO:0000256" key="3">
    <source>
        <dbReference type="ARBA" id="ARBA00022801"/>
    </source>
</evidence>
<evidence type="ECO:0000313" key="8">
    <source>
        <dbReference type="Proteomes" id="UP000799424"/>
    </source>
</evidence>
<evidence type="ECO:0000256" key="4">
    <source>
        <dbReference type="ARBA" id="ARBA00022833"/>
    </source>
</evidence>
<name>A0A6A6ZXL4_9PLEO</name>
<dbReference type="Gene3D" id="2.30.40.10">
    <property type="entry name" value="Urease, subunit C, domain 1"/>
    <property type="match status" value="1"/>
</dbReference>
<reference evidence="7" key="1">
    <citation type="journal article" date="2020" name="Stud. Mycol.">
        <title>101 Dothideomycetes genomes: a test case for predicting lifestyles and emergence of pathogens.</title>
        <authorList>
            <person name="Haridas S."/>
            <person name="Albert R."/>
            <person name="Binder M."/>
            <person name="Bloem J."/>
            <person name="Labutti K."/>
            <person name="Salamov A."/>
            <person name="Andreopoulos B."/>
            <person name="Baker S."/>
            <person name="Barry K."/>
            <person name="Bills G."/>
            <person name="Bluhm B."/>
            <person name="Cannon C."/>
            <person name="Castanera R."/>
            <person name="Culley D."/>
            <person name="Daum C."/>
            <person name="Ezra D."/>
            <person name="Gonzalez J."/>
            <person name="Henrissat B."/>
            <person name="Kuo A."/>
            <person name="Liang C."/>
            <person name="Lipzen A."/>
            <person name="Lutzoni F."/>
            <person name="Magnuson J."/>
            <person name="Mondo S."/>
            <person name="Nolan M."/>
            <person name="Ohm R."/>
            <person name="Pangilinan J."/>
            <person name="Park H.-J."/>
            <person name="Ramirez L."/>
            <person name="Alfaro M."/>
            <person name="Sun H."/>
            <person name="Tritt A."/>
            <person name="Yoshinaga Y."/>
            <person name="Zwiers L.-H."/>
            <person name="Turgeon B."/>
            <person name="Goodwin S."/>
            <person name="Spatafora J."/>
            <person name="Crous P."/>
            <person name="Grigoriev I."/>
        </authorList>
    </citation>
    <scope>NUCLEOTIDE SEQUENCE</scope>
    <source>
        <strain evidence="7">CBS 113818</strain>
    </source>
</reference>
<dbReference type="PANTHER" id="PTHR11271">
    <property type="entry name" value="GUANINE DEAMINASE"/>
    <property type="match status" value="1"/>
</dbReference>
<dbReference type="PANTHER" id="PTHR11271:SF37">
    <property type="entry name" value="FAMILY PROTEIN, PUTATIVE (AFU_ORTHOLOGUE AFUA_4G00460)-RELATED"/>
    <property type="match status" value="1"/>
</dbReference>